<dbReference type="Pfam" id="PF12796">
    <property type="entry name" value="Ank_2"/>
    <property type="match status" value="2"/>
</dbReference>
<organism evidence="3 4">
    <name type="scientific">Acanthamoeba polyphaga moumouvirus</name>
    <dbReference type="NCBI Taxonomy" id="1269028"/>
    <lineage>
        <taxon>Viruses</taxon>
        <taxon>Varidnaviria</taxon>
        <taxon>Bamfordvirae</taxon>
        <taxon>Nucleocytoviricota</taxon>
        <taxon>Megaviricetes</taxon>
        <taxon>Imitervirales</taxon>
        <taxon>Mimiviridae</taxon>
        <taxon>Megamimivirinae</taxon>
        <taxon>Moumouvirus</taxon>
    </lineage>
</organism>
<dbReference type="SUPFAM" id="SSF48403">
    <property type="entry name" value="Ankyrin repeat"/>
    <property type="match status" value="1"/>
</dbReference>
<dbReference type="OrthoDB" id="31888at10239"/>
<dbReference type="GeneID" id="14446128"/>
<keyword evidence="1" id="KW-0677">Repeat</keyword>
<dbReference type="Gene3D" id="1.25.40.20">
    <property type="entry name" value="Ankyrin repeat-containing domain"/>
    <property type="match status" value="2"/>
</dbReference>
<keyword evidence="2" id="KW-0040">ANK repeat</keyword>
<protein>
    <submittedName>
        <fullName evidence="3">Ankyrin repeat protein</fullName>
    </submittedName>
</protein>
<dbReference type="InterPro" id="IPR036770">
    <property type="entry name" value="Ankyrin_rpt-contain_sf"/>
</dbReference>
<dbReference type="Proteomes" id="UP000201640">
    <property type="component" value="Segment"/>
</dbReference>
<dbReference type="KEGG" id="vg:14446128"/>
<evidence type="ECO:0000256" key="1">
    <source>
        <dbReference type="ARBA" id="ARBA00022737"/>
    </source>
</evidence>
<sequence length="442" mass="52310">MNSFKNEYYLPVELWKYILDQDISKTFGLLFTSKDFFAMIPLLSCKFYLLNYFIKKDSKIFIEYYLQCEKINGEKCSLNHKKKYIKHDKYLTECLKMSCIYGYLNVLDYCVKNGADYRFNNDEPVKLALEHGHLNIAEYLYKKKVNIRANQNISLITACQKGNYEVVKFLLDRKVSPISKNNDSFVAACQNGHLNIVKLLMEKNVDINTGKILPIVASIRGNHRDIFKYLIDKGVEINNYSVMDNLLHWDCLEMIKYAIDINDTDIDFITNILKYSAGFNNIEIVKYLCDKNNFDNNQTFEAFKSATSNNCLEIIKYFLDKYEFSNDQKFDLFITASANNHIDVVKYLFSSGIVFIKHLYTNDFLFCKHLFNYDIVTKCPRIKFHWIINYSNKEIIEFYLENRIFEIDELYEEIIKSTPKNIIIYDYLIKRNNYLHGFILDD</sequence>
<gene>
    <name evidence="3" type="ORF">Moumou_00874</name>
</gene>
<dbReference type="PANTHER" id="PTHR24126">
    <property type="entry name" value="ANKYRIN REPEAT, PH AND SEC7 DOMAIN CONTAINING PROTEIN SECG-RELATED"/>
    <property type="match status" value="1"/>
</dbReference>
<dbReference type="InterPro" id="IPR002110">
    <property type="entry name" value="Ankyrin_rpt"/>
</dbReference>
<accession>L7RCP6</accession>
<dbReference type="EMBL" id="JX962719">
    <property type="protein sequence ID" value="AGC02389.1"/>
    <property type="molecule type" value="Genomic_DNA"/>
</dbReference>
<evidence type="ECO:0000313" key="3">
    <source>
        <dbReference type="EMBL" id="AGC02389.1"/>
    </source>
</evidence>
<keyword evidence="4" id="KW-1185">Reference proteome</keyword>
<evidence type="ECO:0000313" key="4">
    <source>
        <dbReference type="Proteomes" id="UP000201640"/>
    </source>
</evidence>
<dbReference type="PANTHER" id="PTHR24126:SF14">
    <property type="entry name" value="ANK_REP_REGION DOMAIN-CONTAINING PROTEIN"/>
    <property type="match status" value="1"/>
</dbReference>
<dbReference type="RefSeq" id="YP_007354825.1">
    <property type="nucleotide sequence ID" value="NC_020104.1"/>
</dbReference>
<dbReference type="SMART" id="SM00248">
    <property type="entry name" value="ANK"/>
    <property type="match status" value="8"/>
</dbReference>
<proteinExistence type="predicted"/>
<reference evidence="3 4" key="1">
    <citation type="journal article" date="2012" name="Genome Biol. Evol.">
        <title>Related Giant Viruses in Distant Locations and Different Habitats: Acanthamoeba polyphaga moumouvirus Represents a Third Lineage of the Mimiviridae That Is Close to the Megavirus Lineage.</title>
        <authorList>
            <person name="Yoosuf N."/>
            <person name="Yutin N."/>
            <person name="Colson P."/>
            <person name="Shabalina S.A."/>
            <person name="Pagnier I."/>
            <person name="Robert C."/>
            <person name="Azza S."/>
            <person name="Klose T."/>
            <person name="Wong J."/>
            <person name="Rossmann M.G."/>
            <person name="La Scola B."/>
            <person name="Raoult D."/>
            <person name="Koonin E.V."/>
        </authorList>
    </citation>
    <scope>NUCLEOTIDE SEQUENCE [LARGE SCALE GENOMIC DNA]</scope>
    <source>
        <strain evidence="3 4">M10A</strain>
    </source>
</reference>
<evidence type="ECO:0000256" key="2">
    <source>
        <dbReference type="ARBA" id="ARBA00023043"/>
    </source>
</evidence>
<name>L7RCP6_9VIRU</name>